<dbReference type="Gene3D" id="3.40.50.1000">
    <property type="entry name" value="HAD superfamily/HAD-like"/>
    <property type="match status" value="2"/>
</dbReference>
<gene>
    <name evidence="1" type="ORF">P7079_03700</name>
</gene>
<evidence type="ECO:0000313" key="2">
    <source>
        <dbReference type="Proteomes" id="UP001215216"/>
    </source>
</evidence>
<dbReference type="GO" id="GO:0016787">
    <property type="term" value="F:hydrolase activity"/>
    <property type="evidence" value="ECO:0007669"/>
    <property type="project" value="UniProtKB-KW"/>
</dbReference>
<evidence type="ECO:0000313" key="1">
    <source>
        <dbReference type="EMBL" id="WFM84088.1"/>
    </source>
</evidence>
<protein>
    <submittedName>
        <fullName evidence="1">HAD-IIA family hydrolase</fullName>
    </submittedName>
</protein>
<reference evidence="1 2" key="1">
    <citation type="submission" date="2023-03" db="EMBL/GenBank/DDBJ databases">
        <title>Complete genome of Arcanobacterium canis strain DSM 25104 isolated in 2010 from a canine otitis externa in Germany.</title>
        <authorList>
            <person name="Borowiak M."/>
            <person name="Kreitlow A."/>
            <person name="Malorny B."/>
            <person name="Laemmler C."/>
            <person name="Prenger-Berninghoff E."/>
            <person name="Ploetz M."/>
            <person name="Abdulmawjood A."/>
        </authorList>
    </citation>
    <scope>NUCLEOTIDE SEQUENCE [LARGE SCALE GENOMIC DNA]</scope>
    <source>
        <strain evidence="1 2">DSM 25104</strain>
    </source>
</reference>
<dbReference type="InterPro" id="IPR036412">
    <property type="entry name" value="HAD-like_sf"/>
</dbReference>
<dbReference type="NCBIfam" id="TIGR01460">
    <property type="entry name" value="HAD-SF-IIA"/>
    <property type="match status" value="1"/>
</dbReference>
<name>A0ABY8G1N1_9ACTO</name>
<dbReference type="PANTHER" id="PTHR19288:SF95">
    <property type="entry name" value="D-GLYCEROL 3-PHOSPHATE PHOSPHATASE"/>
    <property type="match status" value="1"/>
</dbReference>
<dbReference type="RefSeq" id="WP_278013483.1">
    <property type="nucleotide sequence ID" value="NZ_CP121208.1"/>
</dbReference>
<dbReference type="SUPFAM" id="SSF56784">
    <property type="entry name" value="HAD-like"/>
    <property type="match status" value="1"/>
</dbReference>
<dbReference type="Pfam" id="PF13344">
    <property type="entry name" value="Hydrolase_6"/>
    <property type="match status" value="1"/>
</dbReference>
<sequence>MTQQYAGPALNDIADLMLTDLDGVAYLGQQAAPFAAEGIAEAKEHGVHPVYVTNNSSRPPVKVAEHLTELGIPTAPEDVINTAITGVMQVSEQVPAGSKVLAVGGDGVFEALREAGFDVVTSADDHPAAVLQGFAEHVSWVELSEIVLAIRQGAVYVATNLDATMPRERGETVGNGSLVAAVVNATGVTPLSAGKPAPDMYQLAVSRTGLTSPIAIGDRLDTDTVGANAAGIISVHVLTGVSQVRDVLLAEEKSRPRVLARDLRDLGIAFSEVTKDGESWVCDGASAQVVDQRVIVDGEPIGVSLTHEQYRAAASAAWDAQDQGIHLDPNLIPGAIAVR</sequence>
<accession>A0ABY8G1N1</accession>
<dbReference type="InterPro" id="IPR006357">
    <property type="entry name" value="HAD-SF_hydro_IIA"/>
</dbReference>
<organism evidence="1 2">
    <name type="scientific">Arcanobacterium canis</name>
    <dbReference type="NCBI Taxonomy" id="999183"/>
    <lineage>
        <taxon>Bacteria</taxon>
        <taxon>Bacillati</taxon>
        <taxon>Actinomycetota</taxon>
        <taxon>Actinomycetes</taxon>
        <taxon>Actinomycetales</taxon>
        <taxon>Actinomycetaceae</taxon>
        <taxon>Arcanobacterium</taxon>
    </lineage>
</organism>
<dbReference type="PANTHER" id="PTHR19288">
    <property type="entry name" value="4-NITROPHENYLPHOSPHATASE-RELATED"/>
    <property type="match status" value="1"/>
</dbReference>
<dbReference type="Pfam" id="PF13242">
    <property type="entry name" value="Hydrolase_like"/>
    <property type="match status" value="1"/>
</dbReference>
<keyword evidence="2" id="KW-1185">Reference proteome</keyword>
<keyword evidence="1" id="KW-0378">Hydrolase</keyword>
<dbReference type="Proteomes" id="UP001215216">
    <property type="component" value="Chromosome"/>
</dbReference>
<dbReference type="InterPro" id="IPR023214">
    <property type="entry name" value="HAD_sf"/>
</dbReference>
<proteinExistence type="predicted"/>
<dbReference type="EMBL" id="CP121208">
    <property type="protein sequence ID" value="WFM84088.1"/>
    <property type="molecule type" value="Genomic_DNA"/>
</dbReference>